<protein>
    <submittedName>
        <fullName evidence="2">Uncharacterized protein</fullName>
    </submittedName>
</protein>
<feature type="compositionally biased region" description="Basic and acidic residues" evidence="1">
    <location>
        <begin position="52"/>
        <end position="75"/>
    </location>
</feature>
<accession>A0AAD1VSB7</accession>
<name>A0AAD1VSB7_PELCU</name>
<dbReference type="Proteomes" id="UP001295444">
    <property type="component" value="Chromosome 02"/>
</dbReference>
<proteinExistence type="predicted"/>
<dbReference type="AlphaFoldDB" id="A0AAD1VSB7"/>
<gene>
    <name evidence="2" type="ORF">PECUL_23A007932</name>
</gene>
<dbReference type="EMBL" id="OW240913">
    <property type="protein sequence ID" value="CAH2254260.1"/>
    <property type="molecule type" value="Genomic_DNA"/>
</dbReference>
<feature type="region of interest" description="Disordered" evidence="1">
    <location>
        <begin position="1"/>
        <end position="75"/>
    </location>
</feature>
<sequence length="88" mass="10382">MGPHSGDSRQGTLIRPKRRWPGPEACNVQLHYGFKPDQRTNPYNWYPGKRTRTSEPRSRNAGHPKQETAEWDTSLHDHSCRRHCKIYR</sequence>
<evidence type="ECO:0000313" key="2">
    <source>
        <dbReference type="EMBL" id="CAH2254260.1"/>
    </source>
</evidence>
<reference evidence="2" key="1">
    <citation type="submission" date="2022-03" db="EMBL/GenBank/DDBJ databases">
        <authorList>
            <person name="Alioto T."/>
            <person name="Alioto T."/>
            <person name="Gomez Garrido J."/>
        </authorList>
    </citation>
    <scope>NUCLEOTIDE SEQUENCE</scope>
</reference>
<evidence type="ECO:0000256" key="1">
    <source>
        <dbReference type="SAM" id="MobiDB-lite"/>
    </source>
</evidence>
<evidence type="ECO:0000313" key="3">
    <source>
        <dbReference type="Proteomes" id="UP001295444"/>
    </source>
</evidence>
<organism evidence="2 3">
    <name type="scientific">Pelobates cultripes</name>
    <name type="common">Western spadefoot toad</name>
    <dbReference type="NCBI Taxonomy" id="61616"/>
    <lineage>
        <taxon>Eukaryota</taxon>
        <taxon>Metazoa</taxon>
        <taxon>Chordata</taxon>
        <taxon>Craniata</taxon>
        <taxon>Vertebrata</taxon>
        <taxon>Euteleostomi</taxon>
        <taxon>Amphibia</taxon>
        <taxon>Batrachia</taxon>
        <taxon>Anura</taxon>
        <taxon>Pelobatoidea</taxon>
        <taxon>Pelobatidae</taxon>
        <taxon>Pelobates</taxon>
    </lineage>
</organism>
<feature type="non-terminal residue" evidence="2">
    <location>
        <position position="88"/>
    </location>
</feature>
<keyword evidence="3" id="KW-1185">Reference proteome</keyword>